<evidence type="ECO:0000313" key="10">
    <source>
        <dbReference type="Proteomes" id="UP000662986"/>
    </source>
</evidence>
<reference evidence="9 10" key="1">
    <citation type="journal article" date="2021" name="Microbiol. Resour. Announc.">
        <title>Complete Genome Sequences of Two Rhodococcus sp. Strains with Large and Linear Chromosomes, Isolated from Apple Rhizosphere.</title>
        <authorList>
            <person name="Benning S."/>
            <person name="Brugnone N."/>
            <person name="Siani R."/>
            <person name="Kublik S."/>
            <person name="Schloter M."/>
            <person name="Rad V."/>
        </authorList>
    </citation>
    <scope>NUCLEOTIDE SEQUENCE [LARGE SCALE GENOMIC DNA]</scope>
    <source>
        <strain evidence="9 10">R79</strain>
    </source>
</reference>
<evidence type="ECO:0000256" key="7">
    <source>
        <dbReference type="ARBA" id="ARBA00023033"/>
    </source>
</evidence>
<organism evidence="9 10">
    <name type="scientific">Rhodococcus pseudokoreensis</name>
    <dbReference type="NCBI Taxonomy" id="2811421"/>
    <lineage>
        <taxon>Bacteria</taxon>
        <taxon>Bacillati</taxon>
        <taxon>Actinomycetota</taxon>
        <taxon>Actinomycetes</taxon>
        <taxon>Mycobacteriales</taxon>
        <taxon>Nocardiaceae</taxon>
        <taxon>Rhodococcus</taxon>
    </lineage>
</organism>
<dbReference type="PANTHER" id="PTHR43098:SF3">
    <property type="entry name" value="L-ORNITHINE N(5)-MONOOXYGENASE-RELATED"/>
    <property type="match status" value="1"/>
</dbReference>
<evidence type="ECO:0000313" key="9">
    <source>
        <dbReference type="EMBL" id="QSE94742.1"/>
    </source>
</evidence>
<dbReference type="RefSeq" id="WP_206011005.1">
    <property type="nucleotide sequence ID" value="NZ_CP070619.1"/>
</dbReference>
<evidence type="ECO:0000256" key="3">
    <source>
        <dbReference type="ARBA" id="ARBA00022630"/>
    </source>
</evidence>
<keyword evidence="5" id="KW-0521">NADP</keyword>
<reference evidence="9 10" key="2">
    <citation type="journal article" date="2022" name="Arch. Microbiol.">
        <title>Rhodococcus pseudokoreensis sp. nov. isolated from the rhizosphere of young M26 apple rootstocks.</title>
        <authorList>
            <person name="Kampfer P."/>
            <person name="Glaeser S.P."/>
            <person name="Blom J."/>
            <person name="Wolf J."/>
            <person name="Benning S."/>
            <person name="Schloter M."/>
            <person name="Neumann-Schaal M."/>
        </authorList>
    </citation>
    <scope>NUCLEOTIDE SEQUENCE [LARGE SCALE GENOMIC DNA]</scope>
    <source>
        <strain evidence="9 10">R79</strain>
    </source>
</reference>
<dbReference type="EMBL" id="CP070619">
    <property type="protein sequence ID" value="QSE94742.1"/>
    <property type="molecule type" value="Genomic_DNA"/>
</dbReference>
<comment type="similarity">
    <text evidence="2">Belongs to the FAD-binding monooxygenase family.</text>
</comment>
<dbReference type="PRINTS" id="PR00411">
    <property type="entry name" value="PNDRDTASEI"/>
</dbReference>
<dbReference type="Pfam" id="PF07992">
    <property type="entry name" value="Pyr_redox_2"/>
    <property type="match status" value="1"/>
</dbReference>
<proteinExistence type="inferred from homology"/>
<dbReference type="SUPFAM" id="SSF51905">
    <property type="entry name" value="FAD/NAD(P)-binding domain"/>
    <property type="match status" value="2"/>
</dbReference>
<keyword evidence="4" id="KW-0274">FAD</keyword>
<keyword evidence="7" id="KW-0503">Monooxygenase</keyword>
<dbReference type="PANTHER" id="PTHR43098">
    <property type="entry name" value="L-ORNITHINE N(5)-MONOOXYGENASE-RELATED"/>
    <property type="match status" value="1"/>
</dbReference>
<keyword evidence="3" id="KW-0285">Flavoprotein</keyword>
<name>A0A974WCB1_9NOCA</name>
<feature type="domain" description="FAD/NAD(P)-binding" evidence="8">
    <location>
        <begin position="14"/>
        <end position="235"/>
    </location>
</feature>
<gene>
    <name evidence="9" type="ORF">JWS13_42105</name>
</gene>
<sequence length="540" mass="60193">MNTNTPDTAVEELDVLVVGAGFAGLHQLDRLRKLGFSVKIFEAGAGLGGIWYWNCYPGARVDSEGAIYQYAREDLWRDFDYTELYPGWQELRRYFEHVDGKLDLSRDIRFDTRVESAVFDADANTWTVRATDGHTVTARYVVLCTGFGSKPYIPPIDGLDRFDGPCHHTGLWPQEGLDFTGKRVAVIGTGASGVQVAQEAAKDAASLTIFQRTPIQALPMRQKQLDAAAHSDLKKGMSDRFARRIDSFSGFDFDFLPKSALEVSEEERRETYEKLWEEGGFRFWLGTFNDVLFDQAANDTAYAFWRDKTRARIADPVLAEKLAPEVAAHPLGVKRPSLEQNFYDIFNQDNVHLVDLRETPIESVTETGIRTSDTEQEFDIIVLATGFDASTGGITAIDLEGTDGQTLREKWSEGVRAHLGVATAGFPNLLFVYGPHSPSGFCNGPTCAEIQGDLIVETLEHMREAGLQRIEATAEAENAWRDHVTELVGPTLFDKANSWYVGANIPGKPRQMLLYPGGLPQYLDNWRRSASESYSGFVLS</sequence>
<keyword evidence="6" id="KW-0560">Oxidoreductase</keyword>
<comment type="cofactor">
    <cofactor evidence="1">
        <name>FAD</name>
        <dbReference type="ChEBI" id="CHEBI:57692"/>
    </cofactor>
</comment>
<evidence type="ECO:0000256" key="5">
    <source>
        <dbReference type="ARBA" id="ARBA00022857"/>
    </source>
</evidence>
<dbReference type="InterPro" id="IPR050775">
    <property type="entry name" value="FAD-binding_Monooxygenases"/>
</dbReference>
<evidence type="ECO:0000259" key="8">
    <source>
        <dbReference type="Pfam" id="PF07992"/>
    </source>
</evidence>
<keyword evidence="10" id="KW-1185">Reference proteome</keyword>
<dbReference type="InterPro" id="IPR023753">
    <property type="entry name" value="FAD/NAD-binding_dom"/>
</dbReference>
<dbReference type="InterPro" id="IPR036188">
    <property type="entry name" value="FAD/NAD-bd_sf"/>
</dbReference>
<evidence type="ECO:0000256" key="2">
    <source>
        <dbReference type="ARBA" id="ARBA00010139"/>
    </source>
</evidence>
<evidence type="ECO:0000256" key="4">
    <source>
        <dbReference type="ARBA" id="ARBA00022827"/>
    </source>
</evidence>
<dbReference type="Gene3D" id="3.50.50.60">
    <property type="entry name" value="FAD/NAD(P)-binding domain"/>
    <property type="match status" value="3"/>
</dbReference>
<dbReference type="Proteomes" id="UP000662986">
    <property type="component" value="Chromosome"/>
</dbReference>
<evidence type="ECO:0000256" key="6">
    <source>
        <dbReference type="ARBA" id="ARBA00023002"/>
    </source>
</evidence>
<accession>A0A974WCB1</accession>
<protein>
    <submittedName>
        <fullName evidence="9">NAD(P)/FAD-dependent oxidoreductase</fullName>
    </submittedName>
</protein>
<evidence type="ECO:0000256" key="1">
    <source>
        <dbReference type="ARBA" id="ARBA00001974"/>
    </source>
</evidence>